<gene>
    <name evidence="2" type="ORF">SAMN05660923_02157</name>
</gene>
<evidence type="ECO:0000256" key="1">
    <source>
        <dbReference type="SAM" id="Phobius"/>
    </source>
</evidence>
<name>A0A1H3AX79_9FIRM</name>
<evidence type="ECO:0000313" key="2">
    <source>
        <dbReference type="EMBL" id="SDX34028.1"/>
    </source>
</evidence>
<dbReference type="RefSeq" id="WP_093753559.1">
    <property type="nucleotide sequence ID" value="NZ_FNNG01000009.1"/>
</dbReference>
<organism evidence="2 3">
    <name type="scientific">Tepidimicrobium xylanilyticum</name>
    <dbReference type="NCBI Taxonomy" id="1123352"/>
    <lineage>
        <taxon>Bacteria</taxon>
        <taxon>Bacillati</taxon>
        <taxon>Bacillota</taxon>
        <taxon>Tissierellia</taxon>
        <taxon>Tissierellales</taxon>
        <taxon>Tepidimicrobiaceae</taxon>
        <taxon>Tepidimicrobium</taxon>
    </lineage>
</organism>
<evidence type="ECO:0000313" key="3">
    <source>
        <dbReference type="Proteomes" id="UP000198828"/>
    </source>
</evidence>
<keyword evidence="1" id="KW-0812">Transmembrane</keyword>
<keyword evidence="1" id="KW-0472">Membrane</keyword>
<sequence length="60" mass="6828">MQNKLFFILQWIIFIVVLFAVFTNSRLGMSDTLTAVILFTGLALIVLIKIIEKRIMKGGK</sequence>
<reference evidence="2 3" key="1">
    <citation type="submission" date="2016-10" db="EMBL/GenBank/DDBJ databases">
        <authorList>
            <person name="de Groot N.N."/>
        </authorList>
    </citation>
    <scope>NUCLEOTIDE SEQUENCE [LARGE SCALE GENOMIC DNA]</scope>
    <source>
        <strain evidence="2 3">DSM 23310</strain>
    </source>
</reference>
<dbReference type="EMBL" id="FNNG01000009">
    <property type="protein sequence ID" value="SDX34028.1"/>
    <property type="molecule type" value="Genomic_DNA"/>
</dbReference>
<keyword evidence="1" id="KW-1133">Transmembrane helix</keyword>
<dbReference type="AlphaFoldDB" id="A0A1H3AX79"/>
<accession>A0A1H3AX79</accession>
<feature type="transmembrane region" description="Helical" evidence="1">
    <location>
        <begin position="33"/>
        <end position="51"/>
    </location>
</feature>
<protein>
    <submittedName>
        <fullName evidence="2">Uncharacterized protein</fullName>
    </submittedName>
</protein>
<feature type="transmembrane region" description="Helical" evidence="1">
    <location>
        <begin position="7"/>
        <end position="27"/>
    </location>
</feature>
<dbReference type="Proteomes" id="UP000198828">
    <property type="component" value="Unassembled WGS sequence"/>
</dbReference>
<proteinExistence type="predicted"/>
<keyword evidence="3" id="KW-1185">Reference proteome</keyword>